<evidence type="ECO:0000313" key="3">
    <source>
        <dbReference type="Proteomes" id="UP000002730"/>
    </source>
</evidence>
<protein>
    <recommendedName>
        <fullName evidence="1">DUF1540 domain-containing protein</fullName>
    </recommendedName>
</protein>
<dbReference type="AlphaFoldDB" id="D9SQA3"/>
<dbReference type="InterPro" id="IPR011437">
    <property type="entry name" value="DUF1540"/>
</dbReference>
<dbReference type="eggNOG" id="ENOG5033CPP">
    <property type="taxonomic scope" value="Bacteria"/>
</dbReference>
<evidence type="ECO:0000259" key="1">
    <source>
        <dbReference type="Pfam" id="PF07561"/>
    </source>
</evidence>
<evidence type="ECO:0000313" key="2">
    <source>
        <dbReference type="EMBL" id="ADL50170.1"/>
    </source>
</evidence>
<dbReference type="KEGG" id="ccb:Clocel_0390"/>
<dbReference type="OrthoDB" id="1754178at2"/>
<reference evidence="2 3" key="1">
    <citation type="submission" date="2010-08" db="EMBL/GenBank/DDBJ databases">
        <title>Complete sequence of Clostridium cellulovorans 743B.</title>
        <authorList>
            <consortium name="US DOE Joint Genome Institute"/>
            <person name="Lucas S."/>
            <person name="Copeland A."/>
            <person name="Lapidus A."/>
            <person name="Cheng J.-F."/>
            <person name="Bruce D."/>
            <person name="Goodwin L."/>
            <person name="Pitluck S."/>
            <person name="Chertkov O."/>
            <person name="Detter J.C."/>
            <person name="Han C."/>
            <person name="Tapia R."/>
            <person name="Land M."/>
            <person name="Hauser L."/>
            <person name="Chang Y.-J."/>
            <person name="Jeffries C."/>
            <person name="Kyrpides N."/>
            <person name="Ivanova N."/>
            <person name="Mikhailova N."/>
            <person name="Hemme C.L."/>
            <person name="Woyke T."/>
        </authorList>
    </citation>
    <scope>NUCLEOTIDE SEQUENCE [LARGE SCALE GENOMIC DNA]</scope>
    <source>
        <strain evidence="3">ATCC 35296 / DSM 3052 / OCM 3 / 743B</strain>
    </source>
</reference>
<feature type="domain" description="DUF1540" evidence="1">
    <location>
        <begin position="4"/>
        <end position="42"/>
    </location>
</feature>
<dbReference type="STRING" id="573061.Clocel_0390"/>
<gene>
    <name evidence="2" type="ordered locus">Clocel_0390</name>
</gene>
<dbReference type="EMBL" id="CP002160">
    <property type="protein sequence ID" value="ADL50170.1"/>
    <property type="molecule type" value="Genomic_DNA"/>
</dbReference>
<feature type="domain" description="DUF1540" evidence="1">
    <location>
        <begin position="81"/>
        <end position="119"/>
    </location>
</feature>
<dbReference type="Pfam" id="PF07561">
    <property type="entry name" value="DUF1540"/>
    <property type="match status" value="2"/>
</dbReference>
<dbReference type="Proteomes" id="UP000002730">
    <property type="component" value="Chromosome"/>
</dbReference>
<organism evidence="2 3">
    <name type="scientific">Clostridium cellulovorans (strain ATCC 35296 / DSM 3052 / OCM 3 / 743B)</name>
    <dbReference type="NCBI Taxonomy" id="573061"/>
    <lineage>
        <taxon>Bacteria</taxon>
        <taxon>Bacillati</taxon>
        <taxon>Bacillota</taxon>
        <taxon>Clostridia</taxon>
        <taxon>Eubacteriales</taxon>
        <taxon>Clostridiaceae</taxon>
        <taxon>Clostridium</taxon>
    </lineage>
</organism>
<dbReference type="HOGENOM" id="CLU_159977_1_0_9"/>
<accession>D9SQA3</accession>
<name>D9SQA3_CLOC7</name>
<dbReference type="RefSeq" id="WP_010075064.1">
    <property type="nucleotide sequence ID" value="NC_014393.1"/>
</dbReference>
<proteinExistence type="predicted"/>
<keyword evidence="3" id="KW-1185">Reference proteome</keyword>
<sequence>MADVNCAAWTCVNNIDGLCSARTINVLGNSAIKPMETQCETFAPREFINAIKNSTNLNLGGALAQMMQAGKDYGVRMTPSINCDAENCVYNELGMCNAKAIAISGDDPMTSKNTQCATFTSTW</sequence>